<name>A0A2P2J177_RHIMU</name>
<organism evidence="2">
    <name type="scientific">Rhizophora mucronata</name>
    <name type="common">Asiatic mangrove</name>
    <dbReference type="NCBI Taxonomy" id="61149"/>
    <lineage>
        <taxon>Eukaryota</taxon>
        <taxon>Viridiplantae</taxon>
        <taxon>Streptophyta</taxon>
        <taxon>Embryophyta</taxon>
        <taxon>Tracheophyta</taxon>
        <taxon>Spermatophyta</taxon>
        <taxon>Magnoliopsida</taxon>
        <taxon>eudicotyledons</taxon>
        <taxon>Gunneridae</taxon>
        <taxon>Pentapetalae</taxon>
        <taxon>rosids</taxon>
        <taxon>fabids</taxon>
        <taxon>Malpighiales</taxon>
        <taxon>Rhizophoraceae</taxon>
        <taxon>Rhizophora</taxon>
    </lineage>
</organism>
<keyword evidence="1" id="KW-0472">Membrane</keyword>
<evidence type="ECO:0000256" key="1">
    <source>
        <dbReference type="SAM" id="Phobius"/>
    </source>
</evidence>
<dbReference type="AlphaFoldDB" id="A0A2P2J177"/>
<sequence length="53" mass="6391">MLVIGFPNEFDVFLITYLFFIFYFHLLDLFINFSQLGVKLVGKLTHIWCFIQQ</sequence>
<protein>
    <submittedName>
        <fullName evidence="2">Uncharacterized protein</fullName>
    </submittedName>
</protein>
<feature type="transmembrane region" description="Helical" evidence="1">
    <location>
        <begin position="12"/>
        <end position="33"/>
    </location>
</feature>
<evidence type="ECO:0000313" key="2">
    <source>
        <dbReference type="EMBL" id="MBW87235.1"/>
    </source>
</evidence>
<accession>A0A2P2J177</accession>
<keyword evidence="1" id="KW-0812">Transmembrane</keyword>
<dbReference type="EMBL" id="GGEC01006752">
    <property type="protein sequence ID" value="MBW87235.1"/>
    <property type="molecule type" value="Transcribed_RNA"/>
</dbReference>
<reference evidence="2" key="1">
    <citation type="submission" date="2018-02" db="EMBL/GenBank/DDBJ databases">
        <title>Rhizophora mucronata_Transcriptome.</title>
        <authorList>
            <person name="Meera S.P."/>
            <person name="Sreeshan A."/>
            <person name="Augustine A."/>
        </authorList>
    </citation>
    <scope>NUCLEOTIDE SEQUENCE</scope>
    <source>
        <tissue evidence="2">Leaf</tissue>
    </source>
</reference>
<proteinExistence type="predicted"/>
<keyword evidence="1" id="KW-1133">Transmembrane helix</keyword>